<keyword evidence="2" id="KW-1185">Reference proteome</keyword>
<name>A0ABW1ZB75_9BACT</name>
<accession>A0ABW1ZB75</accession>
<gene>
    <name evidence="1" type="ORF">ACFQBQ_07560</name>
</gene>
<evidence type="ECO:0000313" key="1">
    <source>
        <dbReference type="EMBL" id="MFC6645443.1"/>
    </source>
</evidence>
<sequence length="300" mass="33017">MASIDIFNPSTGFDETLGFNTNWNYGSPRKPGDNFASSRPQYGSWGERAVNDDGYSFELTFVDRPIEQVRYIKRFFRQFKRGFFTLIDHDNNGRQHVGRFTKYEDDTHTANLKYTVKVTFEEIPGCAMQSYPTDIFNESIIVPVINDLGEYEAYTSGGVWDCPQTPAAVAAGTSILDTSSRELRCLNAPAAAFAQTEYVGWGFFMELRLSADLGVCDLYVDGVLSLQGIDLSTGDVANYAGGLYPLSLFVSSGSSGPSSLTVISYWIPLGRHRLKLVAQGANGSSSTASTVIFPMVKVIQ</sequence>
<dbReference type="RefSeq" id="WP_263371812.1">
    <property type="nucleotide sequence ID" value="NZ_JAGSYD010000003.1"/>
</dbReference>
<dbReference type="EMBL" id="JBHSWI010000001">
    <property type="protein sequence ID" value="MFC6645443.1"/>
    <property type="molecule type" value="Genomic_DNA"/>
</dbReference>
<organism evidence="1 2">
    <name type="scientific">Granulicella cerasi</name>
    <dbReference type="NCBI Taxonomy" id="741063"/>
    <lineage>
        <taxon>Bacteria</taxon>
        <taxon>Pseudomonadati</taxon>
        <taxon>Acidobacteriota</taxon>
        <taxon>Terriglobia</taxon>
        <taxon>Terriglobales</taxon>
        <taxon>Acidobacteriaceae</taxon>
        <taxon>Granulicella</taxon>
    </lineage>
</organism>
<reference evidence="2" key="1">
    <citation type="journal article" date="2019" name="Int. J. Syst. Evol. Microbiol.">
        <title>The Global Catalogue of Microorganisms (GCM) 10K type strain sequencing project: providing services to taxonomists for standard genome sequencing and annotation.</title>
        <authorList>
            <consortium name="The Broad Institute Genomics Platform"/>
            <consortium name="The Broad Institute Genome Sequencing Center for Infectious Disease"/>
            <person name="Wu L."/>
            <person name="Ma J."/>
        </authorList>
    </citation>
    <scope>NUCLEOTIDE SEQUENCE [LARGE SCALE GENOMIC DNA]</scope>
    <source>
        <strain evidence="2">CGMCC 1.16026</strain>
    </source>
</reference>
<protein>
    <submittedName>
        <fullName evidence="1">Uncharacterized protein</fullName>
    </submittedName>
</protein>
<evidence type="ECO:0000313" key="2">
    <source>
        <dbReference type="Proteomes" id="UP001596391"/>
    </source>
</evidence>
<proteinExistence type="predicted"/>
<comment type="caution">
    <text evidence="1">The sequence shown here is derived from an EMBL/GenBank/DDBJ whole genome shotgun (WGS) entry which is preliminary data.</text>
</comment>
<dbReference type="Proteomes" id="UP001596391">
    <property type="component" value="Unassembled WGS sequence"/>
</dbReference>